<reference evidence="1 2" key="1">
    <citation type="submission" date="2019-03" db="EMBL/GenBank/DDBJ databases">
        <title>Lake Tanganyika Metagenome-Assembled Genomes (MAGs).</title>
        <authorList>
            <person name="Tran P."/>
        </authorList>
    </citation>
    <scope>NUCLEOTIDE SEQUENCE [LARGE SCALE GENOMIC DNA]</scope>
    <source>
        <strain evidence="1">K_DeepCast_65m_m2_236</strain>
    </source>
</reference>
<comment type="caution">
    <text evidence="1">The sequence shown here is derived from an EMBL/GenBank/DDBJ whole genome shotgun (WGS) entry which is preliminary data.</text>
</comment>
<dbReference type="EMBL" id="VGJX01000006">
    <property type="protein sequence ID" value="MBM3273555.1"/>
    <property type="molecule type" value="Genomic_DNA"/>
</dbReference>
<evidence type="ECO:0000313" key="1">
    <source>
        <dbReference type="EMBL" id="MBM3273555.1"/>
    </source>
</evidence>
<dbReference type="SUPFAM" id="SSF160246">
    <property type="entry name" value="EspE N-terminal domain-like"/>
    <property type="match status" value="1"/>
</dbReference>
<accession>A0A937X3K7</accession>
<dbReference type="AlphaFoldDB" id="A0A937X3K7"/>
<organism evidence="1 2">
    <name type="scientific">Candidatus Tanganyikabacteria bacterium</name>
    <dbReference type="NCBI Taxonomy" id="2961651"/>
    <lineage>
        <taxon>Bacteria</taxon>
        <taxon>Bacillati</taxon>
        <taxon>Candidatus Sericytochromatia</taxon>
        <taxon>Candidatus Tanganyikabacteria</taxon>
    </lineage>
</organism>
<proteinExistence type="predicted"/>
<dbReference type="InterPro" id="IPR037257">
    <property type="entry name" value="T2SS_E_N_sf"/>
</dbReference>
<protein>
    <recommendedName>
        <fullName evidence="3">Type II secretion system protein GspE N-terminal domain-containing protein</fullName>
    </recommendedName>
</protein>
<gene>
    <name evidence="1" type="ORF">FJZ00_00275</name>
</gene>
<evidence type="ECO:0000313" key="2">
    <source>
        <dbReference type="Proteomes" id="UP000703893"/>
    </source>
</evidence>
<dbReference type="Proteomes" id="UP000703893">
    <property type="component" value="Unassembled WGS sequence"/>
</dbReference>
<evidence type="ECO:0008006" key="3">
    <source>
        <dbReference type="Google" id="ProtNLM"/>
    </source>
</evidence>
<sequence length="136" mass="15218">MSITAALPIDDLLLGFGDFLLKKGVVTQGEIAEAEQIRSEAPYLRLGEILLGLGHLKLLDYMSLLREHLGSLRLGDYLVMRRIVTRDQLNEGLALQQESGKMLGYCLIQLGHCTMPVMQQLLAEQRRLRGEPEDEG</sequence>
<name>A0A937X3K7_9BACT</name>